<name>A0A0K1JI76_9MICO</name>
<dbReference type="STRING" id="571913.VV02_12035"/>
<reference evidence="1 2" key="1">
    <citation type="submission" date="2015-03" db="EMBL/GenBank/DDBJ databases">
        <title>Luteipulveratus halotolerans sp. nov., a novel actinobacterium (Dermacoccaceae) from Sarawak, Malaysia.</title>
        <authorList>
            <person name="Juboi H."/>
            <person name="Basik A."/>
            <person name="Shamsul S.S."/>
            <person name="Arnold P."/>
            <person name="Schmitt E.K."/>
            <person name="Sanglier J.-J."/>
            <person name="Yeo T."/>
        </authorList>
    </citation>
    <scope>NUCLEOTIDE SEQUENCE [LARGE SCALE GENOMIC DNA]</scope>
    <source>
        <strain evidence="1 2">MN07-A0370</strain>
    </source>
</reference>
<dbReference type="Proteomes" id="UP000066480">
    <property type="component" value="Chromosome"/>
</dbReference>
<sequence length="467" mass="50268">MADTEQIVEHVQDLVARTVLGRRVVVVCAVLAGATTRVEALRQQGAGEILVIGLSVGTGERPGGDGVTCVECDSPPIRSVADEIAVWQAYVDKPPPEALDALTIFDPAHEAAVLCLLPVTLESYAGRETWGGRPPAFTALEDKTLSEQIWRDSDVPHSPEVVVPVDREALHDSASRLDKGQGTVWSADASDGMNGGSDRVFWVRDDQGARAAYDNLRLYAKRARLMPFLQGVPCSIHGLVLPDGVVVLRPVELLVLRRPGSLKFVYAGISTAWDPRPDDREAMREVARRVGTYLAREHDYRGAFGIDGVLTADGFRPHELNPRFSGGISAIGKGLPDLPLNRVHDLALRGVDLGVTAPDLEDVLLQAADASRFGSAYLVSHDVNPTETTQIDVSGSAHQLSVTFEPEHAVGTLELGPHLAGGLIRYQPKELAPGTRLAPWGVAALALADQLWDTRIGHLATAPDVRR</sequence>
<dbReference type="RefSeq" id="WP_052591758.1">
    <property type="nucleotide sequence ID" value="NZ_CP011112.1"/>
</dbReference>
<dbReference type="OrthoDB" id="3325712at2"/>
<evidence type="ECO:0008006" key="3">
    <source>
        <dbReference type="Google" id="ProtNLM"/>
    </source>
</evidence>
<organism evidence="1 2">
    <name type="scientific">Luteipulveratus mongoliensis</name>
    <dbReference type="NCBI Taxonomy" id="571913"/>
    <lineage>
        <taxon>Bacteria</taxon>
        <taxon>Bacillati</taxon>
        <taxon>Actinomycetota</taxon>
        <taxon>Actinomycetes</taxon>
        <taxon>Micrococcales</taxon>
        <taxon>Dermacoccaceae</taxon>
        <taxon>Luteipulveratus</taxon>
    </lineage>
</organism>
<evidence type="ECO:0000313" key="2">
    <source>
        <dbReference type="Proteomes" id="UP000066480"/>
    </source>
</evidence>
<proteinExistence type="predicted"/>
<dbReference type="Gene3D" id="3.30.470.20">
    <property type="entry name" value="ATP-grasp fold, B domain"/>
    <property type="match status" value="1"/>
</dbReference>
<dbReference type="AlphaFoldDB" id="A0A0K1JI76"/>
<dbReference type="SUPFAM" id="SSF56059">
    <property type="entry name" value="Glutathione synthetase ATP-binding domain-like"/>
    <property type="match status" value="1"/>
</dbReference>
<protein>
    <recommendedName>
        <fullName evidence="3">ATP-grasp domain-containing protein</fullName>
    </recommendedName>
</protein>
<evidence type="ECO:0000313" key="1">
    <source>
        <dbReference type="EMBL" id="AKU16424.1"/>
    </source>
</evidence>
<gene>
    <name evidence="1" type="ORF">VV02_12035</name>
</gene>
<dbReference type="EMBL" id="CP011112">
    <property type="protein sequence ID" value="AKU16424.1"/>
    <property type="molecule type" value="Genomic_DNA"/>
</dbReference>
<dbReference type="KEGG" id="lmoi:VV02_12035"/>
<keyword evidence="2" id="KW-1185">Reference proteome</keyword>
<accession>A0A0K1JI76</accession>